<dbReference type="PROSITE" id="PS50923">
    <property type="entry name" value="SUSHI"/>
    <property type="match status" value="1"/>
</dbReference>
<keyword evidence="7" id="KW-0812">Transmembrane</keyword>
<dbReference type="InterPro" id="IPR016186">
    <property type="entry name" value="C-type_lectin-like/link_sf"/>
</dbReference>
<dbReference type="SMART" id="SM00034">
    <property type="entry name" value="CLECT"/>
    <property type="match status" value="1"/>
</dbReference>
<keyword evidence="7" id="KW-0472">Membrane</keyword>
<dbReference type="Pfam" id="PF00084">
    <property type="entry name" value="Sushi"/>
    <property type="match status" value="1"/>
</dbReference>
<dbReference type="Gene3D" id="3.10.100.10">
    <property type="entry name" value="Mannose-Binding Protein A, subunit A"/>
    <property type="match status" value="1"/>
</dbReference>
<feature type="domain" description="C-type lectin" evidence="8">
    <location>
        <begin position="52"/>
        <end position="188"/>
    </location>
</feature>
<dbReference type="PANTHER" id="PTHR19325:SF575">
    <property type="entry name" value="LOCOMOTION-RELATED PROTEIN HIKARU GENKI"/>
    <property type="match status" value="1"/>
</dbReference>
<evidence type="ECO:0000313" key="10">
    <source>
        <dbReference type="Proteomes" id="UP000050790"/>
    </source>
</evidence>
<evidence type="ECO:0000256" key="7">
    <source>
        <dbReference type="SAM" id="Phobius"/>
    </source>
</evidence>
<keyword evidence="7" id="KW-1133">Transmembrane helix</keyword>
<evidence type="ECO:0000256" key="5">
    <source>
        <dbReference type="ARBA" id="ARBA00023180"/>
    </source>
</evidence>
<evidence type="ECO:0000256" key="4">
    <source>
        <dbReference type="ARBA" id="ARBA00023157"/>
    </source>
</evidence>
<dbReference type="WBParaSite" id="SMRG1_30950.1">
    <property type="protein sequence ID" value="SMRG1_30950.1"/>
    <property type="gene ID" value="SMRG1_30950"/>
</dbReference>
<dbReference type="InterPro" id="IPR016187">
    <property type="entry name" value="CTDL_fold"/>
</dbReference>
<organism evidence="10 11">
    <name type="scientific">Schistosoma margrebowiei</name>
    <dbReference type="NCBI Taxonomy" id="48269"/>
    <lineage>
        <taxon>Eukaryota</taxon>
        <taxon>Metazoa</taxon>
        <taxon>Spiralia</taxon>
        <taxon>Lophotrochozoa</taxon>
        <taxon>Platyhelminthes</taxon>
        <taxon>Trematoda</taxon>
        <taxon>Digenea</taxon>
        <taxon>Strigeidida</taxon>
        <taxon>Schistosomatoidea</taxon>
        <taxon>Schistosomatidae</taxon>
        <taxon>Schistosoma</taxon>
    </lineage>
</organism>
<evidence type="ECO:0000313" key="11">
    <source>
        <dbReference type="WBParaSite" id="SMRG1_30950.1"/>
    </source>
</evidence>
<keyword evidence="5" id="KW-0325">Glycoprotein</keyword>
<keyword evidence="4" id="KW-1015">Disulfide bond</keyword>
<dbReference type="SUPFAM" id="SSF56436">
    <property type="entry name" value="C-type lectin-like"/>
    <property type="match status" value="1"/>
</dbReference>
<dbReference type="InterPro" id="IPR035976">
    <property type="entry name" value="Sushi/SCR/CCP_sf"/>
</dbReference>
<dbReference type="Proteomes" id="UP000050790">
    <property type="component" value="Unassembled WGS sequence"/>
</dbReference>
<feature type="transmembrane region" description="Helical" evidence="7">
    <location>
        <begin position="18"/>
        <end position="36"/>
    </location>
</feature>
<evidence type="ECO:0000259" key="9">
    <source>
        <dbReference type="PROSITE" id="PS50923"/>
    </source>
</evidence>
<protein>
    <submittedName>
        <fullName evidence="11">C-type lectin domain-containing protein</fullName>
    </submittedName>
</protein>
<accession>A0AA84ZHW2</accession>
<dbReference type="SUPFAM" id="SSF57535">
    <property type="entry name" value="Complement control module/SCR domain"/>
    <property type="match status" value="1"/>
</dbReference>
<evidence type="ECO:0000256" key="2">
    <source>
        <dbReference type="ARBA" id="ARBA00022729"/>
    </source>
</evidence>
<sequence>MLTVDVNSFCLVIEEGNVFSGIMLLILILITSIYAIPLDFPCYDDTWFYSNETGKCYKPIMGAQKLPFSNASQACKTYLQNISKVSINLVKLSNENEADAFVKLLSENAFKETIWIGANRSDAKQPFIWYMDGSTALFDYTDWSQGTQPGDCIGFSYTTQPISGTDKWTIVKTIDNKPCDIMRSFICEHKVPLCTNPPGGFNTTTMIIKPPIMAPRSIVQVQCAPGTLKDPITSSNRLSGFDVDLSLSENSYKCTGKRFNNNPNPEDPLKFQPQLFYSGYLLPTCSYVKCPLFPELLDNIENKPQVPVGSESLIYDYGQNITLQCSRGYVSFQNPNSTLATMVCAHASTTFNLGLWDPENYQACIAVRCNETELDITIPKNAKLVTARNRITEQVFGLHQVNQFYSYGNVISIRCNPGYLFNDRTTEKQVSCELAPGSNTIGEYRGYSGTVLPLPTECQEATCLYEQAVIQPDYNMEPYFTVMKSNIDVMNLTKHSGVPYPRGTVIRYFCKDGYESIHQNSELNITCGNYGQWTPQLIGCIARIEKVPVSLTGRIYTEPKEAESAAKLSSIMFIMVFIFLGLILLLDLATIGRDFKQIQKNIKLQRRRLKHSGNKSKVG</sequence>
<evidence type="ECO:0000259" key="8">
    <source>
        <dbReference type="PROSITE" id="PS50041"/>
    </source>
</evidence>
<reference evidence="11" key="1">
    <citation type="submission" date="2023-11" db="UniProtKB">
        <authorList>
            <consortium name="WormBaseParasite"/>
        </authorList>
    </citation>
    <scope>IDENTIFICATION</scope>
</reference>
<keyword evidence="2" id="KW-0732">Signal</keyword>
<evidence type="ECO:0000256" key="3">
    <source>
        <dbReference type="ARBA" id="ARBA00022737"/>
    </source>
</evidence>
<dbReference type="CDD" id="cd00033">
    <property type="entry name" value="CCP"/>
    <property type="match status" value="1"/>
</dbReference>
<evidence type="ECO:0000256" key="6">
    <source>
        <dbReference type="PROSITE-ProRule" id="PRU00302"/>
    </source>
</evidence>
<dbReference type="InterPro" id="IPR000436">
    <property type="entry name" value="Sushi_SCR_CCP_dom"/>
</dbReference>
<proteinExistence type="predicted"/>
<dbReference type="PANTHER" id="PTHR19325">
    <property type="entry name" value="COMPLEMENT COMPONENT-RELATED SUSHI DOMAIN-CONTAINING"/>
    <property type="match status" value="1"/>
</dbReference>
<dbReference type="PROSITE" id="PS50041">
    <property type="entry name" value="C_TYPE_LECTIN_2"/>
    <property type="match status" value="1"/>
</dbReference>
<feature type="domain" description="Sushi" evidence="9">
    <location>
        <begin position="461"/>
        <end position="542"/>
    </location>
</feature>
<dbReference type="InterPro" id="IPR001304">
    <property type="entry name" value="C-type_lectin-like"/>
</dbReference>
<dbReference type="Gene3D" id="2.10.70.10">
    <property type="entry name" value="Complement Module, domain 1"/>
    <property type="match status" value="1"/>
</dbReference>
<dbReference type="AlphaFoldDB" id="A0AA84ZHW2"/>
<name>A0AA84ZHW2_9TREM</name>
<keyword evidence="1 6" id="KW-0768">Sushi</keyword>
<dbReference type="InterPro" id="IPR050350">
    <property type="entry name" value="Compl-Cell_Adhes-Reg"/>
</dbReference>
<evidence type="ECO:0000256" key="1">
    <source>
        <dbReference type="ARBA" id="ARBA00022659"/>
    </source>
</evidence>
<comment type="caution">
    <text evidence="6">Lacks conserved residue(s) required for the propagation of feature annotation.</text>
</comment>
<feature type="transmembrane region" description="Helical" evidence="7">
    <location>
        <begin position="571"/>
        <end position="591"/>
    </location>
</feature>
<dbReference type="CDD" id="cd00037">
    <property type="entry name" value="CLECT"/>
    <property type="match status" value="1"/>
</dbReference>
<dbReference type="Pfam" id="PF00059">
    <property type="entry name" value="Lectin_C"/>
    <property type="match status" value="1"/>
</dbReference>
<keyword evidence="3" id="KW-0677">Repeat</keyword>